<name>A0A4R4XZC2_9ACTN</name>
<evidence type="ECO:0000313" key="1">
    <source>
        <dbReference type="EMBL" id="TDD35922.1"/>
    </source>
</evidence>
<keyword evidence="2" id="KW-1185">Reference proteome</keyword>
<reference evidence="1 2" key="1">
    <citation type="submission" date="2019-03" db="EMBL/GenBank/DDBJ databases">
        <title>Draft genome sequences of novel Actinobacteria.</title>
        <authorList>
            <person name="Sahin N."/>
            <person name="Ay H."/>
            <person name="Saygin H."/>
        </authorList>
    </citation>
    <scope>NUCLEOTIDE SEQUENCE [LARGE SCALE GENOMIC DNA]</scope>
    <source>
        <strain evidence="1 2">CH32</strain>
    </source>
</reference>
<protein>
    <recommendedName>
        <fullName evidence="3">Tn3 transposase DDE domain-containing protein</fullName>
    </recommendedName>
</protein>
<comment type="caution">
    <text evidence="1">The sequence shown here is derived from an EMBL/GenBank/DDBJ whole genome shotgun (WGS) entry which is preliminary data.</text>
</comment>
<dbReference type="EMBL" id="SMKQ01000209">
    <property type="protein sequence ID" value="TDD35922.1"/>
    <property type="molecule type" value="Genomic_DNA"/>
</dbReference>
<evidence type="ECO:0000313" key="2">
    <source>
        <dbReference type="Proteomes" id="UP000295302"/>
    </source>
</evidence>
<sequence length="63" mass="7094">MVQIVLAEPKWQKILTDADRRGLSALFWSHLNLYGKFELDMSKRLDLGPDLAPGPETEVGQPT</sequence>
<organism evidence="1 2">
    <name type="scientific">Nonomuraea terrae</name>
    <dbReference type="NCBI Taxonomy" id="2530383"/>
    <lineage>
        <taxon>Bacteria</taxon>
        <taxon>Bacillati</taxon>
        <taxon>Actinomycetota</taxon>
        <taxon>Actinomycetes</taxon>
        <taxon>Streptosporangiales</taxon>
        <taxon>Streptosporangiaceae</taxon>
        <taxon>Nonomuraea</taxon>
    </lineage>
</organism>
<gene>
    <name evidence="1" type="ORF">E1286_38965</name>
</gene>
<accession>A0A4R4XZC2</accession>
<dbReference type="AlphaFoldDB" id="A0A4R4XZC2"/>
<dbReference type="RefSeq" id="WP_132620986.1">
    <property type="nucleotide sequence ID" value="NZ_SMKQ01000209.1"/>
</dbReference>
<evidence type="ECO:0008006" key="3">
    <source>
        <dbReference type="Google" id="ProtNLM"/>
    </source>
</evidence>
<dbReference type="OrthoDB" id="3698941at2"/>
<proteinExistence type="predicted"/>
<dbReference type="Proteomes" id="UP000295302">
    <property type="component" value="Unassembled WGS sequence"/>
</dbReference>